<reference evidence="1" key="1">
    <citation type="submission" date="2021-04" db="EMBL/GenBank/DDBJ databases">
        <title>The complete genome sequence of Caulobacter sp. S6.</title>
        <authorList>
            <person name="Tang Y."/>
            <person name="Ouyang W."/>
            <person name="Liu Q."/>
            <person name="Huang B."/>
            <person name="Guo Z."/>
            <person name="Lei P."/>
        </authorList>
    </citation>
    <scope>NUCLEOTIDE SEQUENCE</scope>
    <source>
        <strain evidence="1">S6</strain>
    </source>
</reference>
<sequence>MSMPSIRRDVALMLAQANIHIDDAEALMKEGPDRARMHAAGKLAVLKRQKEVLEQRLAEIDRRPDAEETMLQWIKEEAFSLSLGIERWIANS</sequence>
<dbReference type="KEGG" id="caul:KCG34_00170"/>
<keyword evidence="2" id="KW-1185">Reference proteome</keyword>
<dbReference type="RefSeq" id="WP_211938397.1">
    <property type="nucleotide sequence ID" value="NZ_CP073078.1"/>
</dbReference>
<organism evidence="1 2">
    <name type="scientific">Phenylobacterium montanum</name>
    <dbReference type="NCBI Taxonomy" id="2823693"/>
    <lineage>
        <taxon>Bacteria</taxon>
        <taxon>Pseudomonadati</taxon>
        <taxon>Pseudomonadota</taxon>
        <taxon>Alphaproteobacteria</taxon>
        <taxon>Caulobacterales</taxon>
        <taxon>Caulobacteraceae</taxon>
        <taxon>Phenylobacterium</taxon>
    </lineage>
</organism>
<protein>
    <submittedName>
        <fullName evidence="1">Uncharacterized protein</fullName>
    </submittedName>
</protein>
<proteinExistence type="predicted"/>
<dbReference type="EMBL" id="CP073078">
    <property type="protein sequence ID" value="QUD88346.1"/>
    <property type="molecule type" value="Genomic_DNA"/>
</dbReference>
<dbReference type="Proteomes" id="UP000676409">
    <property type="component" value="Chromosome"/>
</dbReference>
<dbReference type="AlphaFoldDB" id="A0A975G1N2"/>
<accession>A0A975G1N2</accession>
<name>A0A975G1N2_9CAUL</name>
<evidence type="ECO:0000313" key="2">
    <source>
        <dbReference type="Proteomes" id="UP000676409"/>
    </source>
</evidence>
<gene>
    <name evidence="1" type="ORF">KCG34_00170</name>
</gene>
<evidence type="ECO:0000313" key="1">
    <source>
        <dbReference type="EMBL" id="QUD88346.1"/>
    </source>
</evidence>